<comment type="caution">
    <text evidence="9">The sequence shown here is derived from an EMBL/GenBank/DDBJ whole genome shotgun (WGS) entry which is preliminary data.</text>
</comment>
<sequence>MPAPAYNSLLDTPTYPAERYAPLADRLKRLLATESDLLFIQAEAILSLEAIATSIARPGLSAINVITSPYGAYFGAWLRRGGVAVTDVVAEPGQPIAASAVKAAIAALPSVDIVAVVHGEAANGALNPIATIAADARAAGALVVVDAVASFGGHPLAIDALGIDIAAIGPQKALGGPVGLSAVTVSARGWAAIGKVPSFSPSILSLQELKENWLDRGRGVLPGTPSPLEFWALEAAIDRIEAEGLETLVARHQLAARASRAGLRALGLEPWIRDDDAASALVTAAPVPAGVDAEALIAAAGRFGVALGRGFGDIKDRLVRFDHTGARAAFPSVVAAVVAYGAALEGFGIAVDVGAAAEAVARSYAKAAA</sequence>
<dbReference type="InterPro" id="IPR015424">
    <property type="entry name" value="PyrdxlP-dep_Trfase"/>
</dbReference>
<dbReference type="GO" id="GO:0008453">
    <property type="term" value="F:alanine-glyoxylate transaminase activity"/>
    <property type="evidence" value="ECO:0007669"/>
    <property type="project" value="TreeGrafter"/>
</dbReference>
<accession>A0A840ASI6</accession>
<comment type="cofactor">
    <cofactor evidence="1 7">
        <name>pyridoxal 5'-phosphate</name>
        <dbReference type="ChEBI" id="CHEBI:597326"/>
    </cofactor>
</comment>
<dbReference type="PANTHER" id="PTHR21152:SF24">
    <property type="entry name" value="ALANINE--GLYOXYLATE AMINOTRANSFERASE 1"/>
    <property type="match status" value="1"/>
</dbReference>
<dbReference type="Proteomes" id="UP000553963">
    <property type="component" value="Unassembled WGS sequence"/>
</dbReference>
<feature type="domain" description="Aminotransferase class V" evidence="8">
    <location>
        <begin position="31"/>
        <end position="299"/>
    </location>
</feature>
<keyword evidence="5 7" id="KW-0663">Pyridoxal phosphate</keyword>
<keyword evidence="3 9" id="KW-0032">Aminotransferase</keyword>
<keyword evidence="10" id="KW-1185">Reference proteome</keyword>
<dbReference type="AlphaFoldDB" id="A0A840ASI6"/>
<feature type="modified residue" description="N6-(pyridoxal phosphate)lysine" evidence="7">
    <location>
        <position position="172"/>
    </location>
</feature>
<proteinExistence type="inferred from homology"/>
<name>A0A840ASI6_9HYPH</name>
<dbReference type="Gene3D" id="3.90.1150.10">
    <property type="entry name" value="Aspartate Aminotransferase, domain 1"/>
    <property type="match status" value="1"/>
</dbReference>
<evidence type="ECO:0000313" key="9">
    <source>
        <dbReference type="EMBL" id="MBB3931761.1"/>
    </source>
</evidence>
<evidence type="ECO:0000313" key="10">
    <source>
        <dbReference type="Proteomes" id="UP000553963"/>
    </source>
</evidence>
<dbReference type="InterPro" id="IPR015422">
    <property type="entry name" value="PyrdxlP-dep_Trfase_small"/>
</dbReference>
<dbReference type="Pfam" id="PF00266">
    <property type="entry name" value="Aminotran_5"/>
    <property type="match status" value="1"/>
</dbReference>
<evidence type="ECO:0000256" key="7">
    <source>
        <dbReference type="PIRSR" id="PIRSR000524-50"/>
    </source>
</evidence>
<dbReference type="RefSeq" id="WP_183399368.1">
    <property type="nucleotide sequence ID" value="NZ_JACIDS010000003.1"/>
</dbReference>
<organism evidence="9 10">
    <name type="scientific">Kaistia hirudinis</name>
    <dbReference type="NCBI Taxonomy" id="1293440"/>
    <lineage>
        <taxon>Bacteria</taxon>
        <taxon>Pseudomonadati</taxon>
        <taxon>Pseudomonadota</taxon>
        <taxon>Alphaproteobacteria</taxon>
        <taxon>Hyphomicrobiales</taxon>
        <taxon>Kaistiaceae</taxon>
        <taxon>Kaistia</taxon>
    </lineage>
</organism>
<feature type="binding site" evidence="6">
    <location>
        <position position="320"/>
    </location>
    <ligand>
        <name>substrate</name>
    </ligand>
</feature>
<evidence type="ECO:0000256" key="2">
    <source>
        <dbReference type="ARBA" id="ARBA00009236"/>
    </source>
</evidence>
<dbReference type="InterPro" id="IPR015421">
    <property type="entry name" value="PyrdxlP-dep_Trfase_major"/>
</dbReference>
<dbReference type="PANTHER" id="PTHR21152">
    <property type="entry name" value="AMINOTRANSFERASE CLASS V"/>
    <property type="match status" value="1"/>
</dbReference>
<dbReference type="GO" id="GO:0004760">
    <property type="term" value="F:L-serine-pyruvate transaminase activity"/>
    <property type="evidence" value="ECO:0007669"/>
    <property type="project" value="TreeGrafter"/>
</dbReference>
<dbReference type="PIRSF" id="PIRSF000524">
    <property type="entry name" value="SPT"/>
    <property type="match status" value="1"/>
</dbReference>
<evidence type="ECO:0000256" key="1">
    <source>
        <dbReference type="ARBA" id="ARBA00001933"/>
    </source>
</evidence>
<dbReference type="Gene3D" id="3.40.640.10">
    <property type="entry name" value="Type I PLP-dependent aspartate aminotransferase-like (Major domain)"/>
    <property type="match status" value="1"/>
</dbReference>
<dbReference type="SUPFAM" id="SSF53383">
    <property type="entry name" value="PLP-dependent transferases"/>
    <property type="match status" value="1"/>
</dbReference>
<keyword evidence="4 9" id="KW-0808">Transferase</keyword>
<evidence type="ECO:0000256" key="4">
    <source>
        <dbReference type="ARBA" id="ARBA00022679"/>
    </source>
</evidence>
<evidence type="ECO:0000256" key="5">
    <source>
        <dbReference type="ARBA" id="ARBA00022898"/>
    </source>
</evidence>
<dbReference type="InterPro" id="IPR000192">
    <property type="entry name" value="Aminotrans_V_dom"/>
</dbReference>
<protein>
    <submittedName>
        <fullName evidence="9">Aspartate aminotransferase-like enzyme</fullName>
    </submittedName>
</protein>
<gene>
    <name evidence="9" type="ORF">GGR25_002811</name>
</gene>
<dbReference type="InterPro" id="IPR024169">
    <property type="entry name" value="SP_NH2Trfase/AEP_transaminase"/>
</dbReference>
<dbReference type="GO" id="GO:0019265">
    <property type="term" value="P:glycine biosynthetic process, by transamination of glyoxylate"/>
    <property type="evidence" value="ECO:0007669"/>
    <property type="project" value="TreeGrafter"/>
</dbReference>
<evidence type="ECO:0000256" key="6">
    <source>
        <dbReference type="PIRSR" id="PIRSR000524-1"/>
    </source>
</evidence>
<reference evidence="9 10" key="1">
    <citation type="submission" date="2020-08" db="EMBL/GenBank/DDBJ databases">
        <title>Genomic Encyclopedia of Type Strains, Phase IV (KMG-IV): sequencing the most valuable type-strain genomes for metagenomic binning, comparative biology and taxonomic classification.</title>
        <authorList>
            <person name="Goeker M."/>
        </authorList>
    </citation>
    <scope>NUCLEOTIDE SEQUENCE [LARGE SCALE GENOMIC DNA]</scope>
    <source>
        <strain evidence="9 10">DSM 25966</strain>
    </source>
</reference>
<evidence type="ECO:0000256" key="3">
    <source>
        <dbReference type="ARBA" id="ARBA00022576"/>
    </source>
</evidence>
<evidence type="ECO:0000259" key="8">
    <source>
        <dbReference type="Pfam" id="PF00266"/>
    </source>
</evidence>
<comment type="similarity">
    <text evidence="2">Belongs to the class-V pyridoxal-phosphate-dependent aminotransferase family.</text>
</comment>
<dbReference type="EMBL" id="JACIDS010000003">
    <property type="protein sequence ID" value="MBB3931761.1"/>
    <property type="molecule type" value="Genomic_DNA"/>
</dbReference>